<dbReference type="AlphaFoldDB" id="A0A413KB12"/>
<feature type="transmembrane region" description="Helical" evidence="1">
    <location>
        <begin position="6"/>
        <end position="26"/>
    </location>
</feature>
<evidence type="ECO:0000313" key="2">
    <source>
        <dbReference type="EMBL" id="RGY75329.1"/>
    </source>
</evidence>
<evidence type="ECO:0000256" key="1">
    <source>
        <dbReference type="SAM" id="Phobius"/>
    </source>
</evidence>
<keyword evidence="1" id="KW-1133">Transmembrane helix</keyword>
<dbReference type="EMBL" id="QSDK01000018">
    <property type="protein sequence ID" value="RGY75329.1"/>
    <property type="molecule type" value="Genomic_DNA"/>
</dbReference>
<feature type="transmembrane region" description="Helical" evidence="1">
    <location>
        <begin position="38"/>
        <end position="60"/>
    </location>
</feature>
<keyword evidence="1" id="KW-0472">Membrane</keyword>
<name>A0A413KB12_BIFPS</name>
<proteinExistence type="predicted"/>
<reference evidence="2 3" key="1">
    <citation type="submission" date="2018-08" db="EMBL/GenBank/DDBJ databases">
        <title>A genome reference for cultivated species of the human gut microbiota.</title>
        <authorList>
            <person name="Zou Y."/>
            <person name="Xue W."/>
            <person name="Luo G."/>
        </authorList>
    </citation>
    <scope>NUCLEOTIDE SEQUENCE [LARGE SCALE GENOMIC DNA]</scope>
    <source>
        <strain evidence="2 3">CF01-1</strain>
    </source>
</reference>
<organism evidence="2 3">
    <name type="scientific">Bifidobacterium pseudocatenulatum</name>
    <dbReference type="NCBI Taxonomy" id="28026"/>
    <lineage>
        <taxon>Bacteria</taxon>
        <taxon>Bacillati</taxon>
        <taxon>Actinomycetota</taxon>
        <taxon>Actinomycetes</taxon>
        <taxon>Bifidobacteriales</taxon>
        <taxon>Bifidobacteriaceae</taxon>
        <taxon>Bifidobacterium</taxon>
    </lineage>
</organism>
<keyword evidence="1" id="KW-0812">Transmembrane</keyword>
<gene>
    <name evidence="2" type="ORF">DXA22_09025</name>
</gene>
<accession>A0A413KB12</accession>
<protein>
    <submittedName>
        <fullName evidence="2">Uncharacterized protein</fullName>
    </submittedName>
</protein>
<sequence>MVQHWYVCAIVFWRVVWYRAGTFLCMRSWPCMSWPRRALDVVPVVAVAVTAWFFVAVMWLRHADEC</sequence>
<dbReference type="Proteomes" id="UP000284163">
    <property type="component" value="Unassembled WGS sequence"/>
</dbReference>
<evidence type="ECO:0000313" key="3">
    <source>
        <dbReference type="Proteomes" id="UP000284163"/>
    </source>
</evidence>
<comment type="caution">
    <text evidence="2">The sequence shown here is derived from an EMBL/GenBank/DDBJ whole genome shotgun (WGS) entry which is preliminary data.</text>
</comment>